<feature type="binding site" evidence="17">
    <location>
        <begin position="95"/>
        <end position="96"/>
    </location>
    <ligand>
        <name>ATP</name>
        <dbReference type="ChEBI" id="CHEBI:30616"/>
    </ligand>
</feature>
<dbReference type="PANTHER" id="PTHR34299:SF1">
    <property type="entry name" value="DIACYLGLYCEROL KINASE"/>
    <property type="match status" value="1"/>
</dbReference>
<evidence type="ECO:0000256" key="15">
    <source>
        <dbReference type="PIRSR" id="PIRSR600829-1"/>
    </source>
</evidence>
<dbReference type="GO" id="GO:0008654">
    <property type="term" value="P:phospholipid biosynthetic process"/>
    <property type="evidence" value="ECO:0007669"/>
    <property type="project" value="UniProtKB-KW"/>
</dbReference>
<evidence type="ECO:0000256" key="4">
    <source>
        <dbReference type="ARBA" id="ARBA00022516"/>
    </source>
</evidence>
<feature type="binding site" evidence="16">
    <location>
        <position position="70"/>
    </location>
    <ligand>
        <name>substrate</name>
    </ligand>
</feature>
<feature type="binding site" evidence="17">
    <location>
        <position position="77"/>
    </location>
    <ligand>
        <name>ATP</name>
        <dbReference type="ChEBI" id="CHEBI:30616"/>
    </ligand>
</feature>
<keyword evidence="8 20" id="KW-0418">Kinase</keyword>
<reference evidence="20" key="1">
    <citation type="journal article" date="2021" name="PeerJ">
        <title>Extensive microbial diversity within the chicken gut microbiome revealed by metagenomics and culture.</title>
        <authorList>
            <person name="Gilroy R."/>
            <person name="Ravi A."/>
            <person name="Getino M."/>
            <person name="Pursley I."/>
            <person name="Horton D.L."/>
            <person name="Alikhan N.F."/>
            <person name="Baker D."/>
            <person name="Gharbi K."/>
            <person name="Hall N."/>
            <person name="Watson M."/>
            <person name="Adriaenssens E.M."/>
            <person name="Foster-Nyarko E."/>
            <person name="Jarju S."/>
            <person name="Secka A."/>
            <person name="Antonio M."/>
            <person name="Oren A."/>
            <person name="Chaudhuri R.R."/>
            <person name="La Ragione R."/>
            <person name="Hildebrand F."/>
            <person name="Pallen M.J."/>
        </authorList>
    </citation>
    <scope>NUCLEOTIDE SEQUENCE</scope>
    <source>
        <strain evidence="20">CHK121-7720</strain>
    </source>
</reference>
<feature type="binding site" evidence="17">
    <location>
        <position position="17"/>
    </location>
    <ligand>
        <name>ATP</name>
        <dbReference type="ChEBI" id="CHEBI:30616"/>
    </ligand>
</feature>
<comment type="subcellular location">
    <subcellularLocation>
        <location evidence="1">Cell membrane</location>
        <topology evidence="1">Multi-pass membrane protein</topology>
    </subcellularLocation>
</comment>
<dbReference type="PANTHER" id="PTHR34299">
    <property type="entry name" value="DIACYLGLYCEROL KINASE"/>
    <property type="match status" value="1"/>
</dbReference>
<dbReference type="GO" id="GO:0016301">
    <property type="term" value="F:kinase activity"/>
    <property type="evidence" value="ECO:0007669"/>
    <property type="project" value="UniProtKB-KW"/>
</dbReference>
<feature type="binding site" evidence="18">
    <location>
        <position position="29"/>
    </location>
    <ligand>
        <name>a divalent metal cation</name>
        <dbReference type="ChEBI" id="CHEBI:60240"/>
    </ligand>
</feature>
<evidence type="ECO:0000256" key="19">
    <source>
        <dbReference type="SAM" id="Phobius"/>
    </source>
</evidence>
<dbReference type="GO" id="GO:0005524">
    <property type="term" value="F:ATP binding"/>
    <property type="evidence" value="ECO:0007669"/>
    <property type="project" value="UniProtKB-KW"/>
</dbReference>
<feature type="transmembrane region" description="Helical" evidence="19">
    <location>
        <begin position="32"/>
        <end position="50"/>
    </location>
</feature>
<evidence type="ECO:0000256" key="18">
    <source>
        <dbReference type="PIRSR" id="PIRSR600829-4"/>
    </source>
</evidence>
<organism evidence="20 21">
    <name type="scientific">Barnesiella viscericola</name>
    <dbReference type="NCBI Taxonomy" id="397865"/>
    <lineage>
        <taxon>Bacteria</taxon>
        <taxon>Pseudomonadati</taxon>
        <taxon>Bacteroidota</taxon>
        <taxon>Bacteroidia</taxon>
        <taxon>Bacteroidales</taxon>
        <taxon>Barnesiellaceae</taxon>
        <taxon>Barnesiella</taxon>
    </lineage>
</organism>
<evidence type="ECO:0000256" key="11">
    <source>
        <dbReference type="ARBA" id="ARBA00023098"/>
    </source>
</evidence>
<protein>
    <submittedName>
        <fullName evidence="20">Diacylglycerol kinase family protein</fullName>
    </submittedName>
</protein>
<keyword evidence="14" id="KW-1208">Phospholipid metabolism</keyword>
<keyword evidence="13" id="KW-0594">Phospholipid biosynthesis</keyword>
<evidence type="ECO:0000313" key="21">
    <source>
        <dbReference type="Proteomes" id="UP000757103"/>
    </source>
</evidence>
<evidence type="ECO:0000256" key="16">
    <source>
        <dbReference type="PIRSR" id="PIRSR600829-2"/>
    </source>
</evidence>
<dbReference type="InterPro" id="IPR033717">
    <property type="entry name" value="UDPK"/>
</dbReference>
<sequence length="126" mass="13578">MEKKRFSLTDRARSFKYAGRGIARLISHEHNAWIHCFVAVCVVVAGLWLGLSTLEWAAVVLCIGAVLAAEGINSAIEALCDRVSPGYDEAIKHAKDLAAGAVLILATMSVVVGLLIFIPKFIALWS</sequence>
<comment type="caution">
    <text evidence="20">The sequence shown here is derived from an EMBL/GenBank/DDBJ whole genome shotgun (WGS) entry which is preliminary data.</text>
</comment>
<evidence type="ECO:0000256" key="12">
    <source>
        <dbReference type="ARBA" id="ARBA00023136"/>
    </source>
</evidence>
<dbReference type="CDD" id="cd14265">
    <property type="entry name" value="UDPK_IM_like"/>
    <property type="match status" value="1"/>
</dbReference>
<evidence type="ECO:0000313" key="20">
    <source>
        <dbReference type="EMBL" id="HJG90040.1"/>
    </source>
</evidence>
<keyword evidence="7 17" id="KW-0547">Nucleotide-binding</keyword>
<comment type="similarity">
    <text evidence="2">Belongs to the bacterial diacylglycerol kinase family.</text>
</comment>
<gene>
    <name evidence="20" type="ORF">K8U91_11295</name>
</gene>
<accession>A0A921MTI6</accession>
<dbReference type="GO" id="GO:0046872">
    <property type="term" value="F:metal ion binding"/>
    <property type="evidence" value="ECO:0007669"/>
    <property type="project" value="UniProtKB-KW"/>
</dbReference>
<comment type="cofactor">
    <cofactor evidence="18">
        <name>Mg(2+)</name>
        <dbReference type="ChEBI" id="CHEBI:18420"/>
    </cofactor>
    <text evidence="18">Mn(2+), Zn(2+), Cd(2+) and Co(2+) support activity to lesser extents.</text>
</comment>
<evidence type="ECO:0000256" key="7">
    <source>
        <dbReference type="ARBA" id="ARBA00022741"/>
    </source>
</evidence>
<dbReference type="EMBL" id="DYUD01000030">
    <property type="protein sequence ID" value="HJG90040.1"/>
    <property type="molecule type" value="Genomic_DNA"/>
</dbReference>
<dbReference type="GO" id="GO:0005886">
    <property type="term" value="C:plasma membrane"/>
    <property type="evidence" value="ECO:0007669"/>
    <property type="project" value="UniProtKB-SubCell"/>
</dbReference>
<evidence type="ECO:0000256" key="3">
    <source>
        <dbReference type="ARBA" id="ARBA00022475"/>
    </source>
</evidence>
<evidence type="ECO:0000256" key="1">
    <source>
        <dbReference type="ARBA" id="ARBA00004651"/>
    </source>
</evidence>
<keyword evidence="12 19" id="KW-0472">Membrane</keyword>
<dbReference type="AlphaFoldDB" id="A0A921MTI6"/>
<name>A0A921MTI6_9BACT</name>
<proteinExistence type="inferred from homology"/>
<dbReference type="Pfam" id="PF01219">
    <property type="entry name" value="DAGK_prokar"/>
    <property type="match status" value="1"/>
</dbReference>
<dbReference type="Proteomes" id="UP000757103">
    <property type="component" value="Unassembled WGS sequence"/>
</dbReference>
<evidence type="ECO:0000256" key="9">
    <source>
        <dbReference type="ARBA" id="ARBA00022840"/>
    </source>
</evidence>
<dbReference type="InterPro" id="IPR036945">
    <property type="entry name" value="DAGK_sf"/>
</dbReference>
<dbReference type="InterPro" id="IPR000829">
    <property type="entry name" value="DAGK"/>
</dbReference>
<keyword evidence="9 17" id="KW-0067">ATP-binding</keyword>
<keyword evidence="3" id="KW-1003">Cell membrane</keyword>
<keyword evidence="5" id="KW-0808">Transferase</keyword>
<keyword evidence="11" id="KW-0443">Lipid metabolism</keyword>
<evidence type="ECO:0000256" key="13">
    <source>
        <dbReference type="ARBA" id="ARBA00023209"/>
    </source>
</evidence>
<reference evidence="20" key="2">
    <citation type="submission" date="2021-09" db="EMBL/GenBank/DDBJ databases">
        <authorList>
            <person name="Gilroy R."/>
        </authorList>
    </citation>
    <scope>NUCLEOTIDE SEQUENCE</scope>
    <source>
        <strain evidence="20">CHK121-7720</strain>
    </source>
</reference>
<keyword evidence="18" id="KW-0460">Magnesium</keyword>
<feature type="transmembrane region" description="Helical" evidence="19">
    <location>
        <begin position="97"/>
        <end position="118"/>
    </location>
</feature>
<feature type="active site" description="Proton acceptor" evidence="15">
    <location>
        <position position="70"/>
    </location>
</feature>
<keyword evidence="6 19" id="KW-0812">Transmembrane</keyword>
<evidence type="ECO:0000256" key="14">
    <source>
        <dbReference type="ARBA" id="ARBA00023264"/>
    </source>
</evidence>
<evidence type="ECO:0000256" key="5">
    <source>
        <dbReference type="ARBA" id="ARBA00022679"/>
    </source>
</evidence>
<evidence type="ECO:0000256" key="17">
    <source>
        <dbReference type="PIRSR" id="PIRSR600829-3"/>
    </source>
</evidence>
<keyword evidence="18" id="KW-0479">Metal-binding</keyword>
<feature type="binding site" evidence="17">
    <location>
        <position position="29"/>
    </location>
    <ligand>
        <name>ATP</name>
        <dbReference type="ChEBI" id="CHEBI:30616"/>
    </ligand>
</feature>
<evidence type="ECO:0000256" key="6">
    <source>
        <dbReference type="ARBA" id="ARBA00022692"/>
    </source>
</evidence>
<keyword evidence="10 19" id="KW-1133">Transmembrane helix</keyword>
<dbReference type="Gene3D" id="1.10.287.3610">
    <property type="match status" value="1"/>
</dbReference>
<evidence type="ECO:0000256" key="2">
    <source>
        <dbReference type="ARBA" id="ARBA00005967"/>
    </source>
</evidence>
<feature type="transmembrane region" description="Helical" evidence="19">
    <location>
        <begin position="56"/>
        <end position="76"/>
    </location>
</feature>
<feature type="binding site" evidence="18">
    <location>
        <position position="77"/>
    </location>
    <ligand>
        <name>a divalent metal cation</name>
        <dbReference type="ChEBI" id="CHEBI:60240"/>
    </ligand>
</feature>
<keyword evidence="4" id="KW-0444">Lipid biosynthesis</keyword>
<evidence type="ECO:0000256" key="10">
    <source>
        <dbReference type="ARBA" id="ARBA00022989"/>
    </source>
</evidence>
<evidence type="ECO:0000256" key="8">
    <source>
        <dbReference type="ARBA" id="ARBA00022777"/>
    </source>
</evidence>
<dbReference type="RefSeq" id="WP_273307099.1">
    <property type="nucleotide sequence ID" value="NZ_DYUD01000030.1"/>
</dbReference>